<dbReference type="GO" id="GO:0006417">
    <property type="term" value="P:regulation of translation"/>
    <property type="evidence" value="ECO:0007669"/>
    <property type="project" value="UniProtKB-KW"/>
</dbReference>
<comment type="caution">
    <text evidence="5">The sequence shown here is derived from an EMBL/GenBank/DDBJ whole genome shotgun (WGS) entry which is preliminary data.</text>
</comment>
<reference evidence="5 6" key="1">
    <citation type="submission" date="2020-02" db="EMBL/GenBank/DDBJ databases">
        <title>Comparative genomics of sulfur disproportionating microorganisms.</title>
        <authorList>
            <person name="Ward L.M."/>
            <person name="Bertran E."/>
            <person name="Johnston D.T."/>
        </authorList>
    </citation>
    <scope>NUCLEOTIDE SEQUENCE [LARGE SCALE GENOMIC DNA]</scope>
    <source>
        <strain evidence="5 6">DSM 3696</strain>
    </source>
</reference>
<dbReference type="InterPro" id="IPR050318">
    <property type="entry name" value="DENR/SUI1_TIF"/>
</dbReference>
<dbReference type="AlphaFoldDB" id="A0A7K3NIE9"/>
<evidence type="ECO:0000256" key="2">
    <source>
        <dbReference type="ARBA" id="ARBA00022845"/>
    </source>
</evidence>
<accession>A0A7K3NIE9</accession>
<dbReference type="GO" id="GO:0003729">
    <property type="term" value="F:mRNA binding"/>
    <property type="evidence" value="ECO:0007669"/>
    <property type="project" value="TreeGrafter"/>
</dbReference>
<evidence type="ECO:0000256" key="3">
    <source>
        <dbReference type="ARBA" id="ARBA00022917"/>
    </source>
</evidence>
<keyword evidence="2" id="KW-0810">Translation regulation</keyword>
<dbReference type="InterPro" id="IPR005872">
    <property type="entry name" value="SUI1_arc_bac"/>
</dbReference>
<dbReference type="NCBIfam" id="NF005297">
    <property type="entry name" value="PRK06824.1"/>
    <property type="match status" value="1"/>
</dbReference>
<dbReference type="GO" id="GO:0002188">
    <property type="term" value="P:translation reinitiation"/>
    <property type="evidence" value="ECO:0007669"/>
    <property type="project" value="TreeGrafter"/>
</dbReference>
<dbReference type="Gene3D" id="3.30.780.10">
    <property type="entry name" value="SUI1-like domain"/>
    <property type="match status" value="1"/>
</dbReference>
<protein>
    <submittedName>
        <fullName evidence="5">Translation initiation factor Sui1</fullName>
    </submittedName>
</protein>
<dbReference type="NCBIfam" id="TIGR01158">
    <property type="entry name" value="SUI1_rel"/>
    <property type="match status" value="1"/>
</dbReference>
<evidence type="ECO:0000313" key="5">
    <source>
        <dbReference type="EMBL" id="NDY55565.1"/>
    </source>
</evidence>
<keyword evidence="5" id="KW-0396">Initiation factor</keyword>
<dbReference type="PANTHER" id="PTHR12789:SF0">
    <property type="entry name" value="DENSITY-REGULATED PROTEIN"/>
    <property type="match status" value="1"/>
</dbReference>
<dbReference type="PROSITE" id="PS50296">
    <property type="entry name" value="SUI1"/>
    <property type="match status" value="1"/>
</dbReference>
<keyword evidence="6" id="KW-1185">Reference proteome</keyword>
<feature type="domain" description="SUI1" evidence="4">
    <location>
        <begin position="47"/>
        <end position="113"/>
    </location>
</feature>
<evidence type="ECO:0000256" key="1">
    <source>
        <dbReference type="ARBA" id="ARBA00005422"/>
    </source>
</evidence>
<evidence type="ECO:0000313" key="6">
    <source>
        <dbReference type="Proteomes" id="UP000469724"/>
    </source>
</evidence>
<keyword evidence="3" id="KW-0648">Protein biosynthesis</keyword>
<dbReference type="GO" id="GO:0003743">
    <property type="term" value="F:translation initiation factor activity"/>
    <property type="evidence" value="ECO:0007669"/>
    <property type="project" value="UniProtKB-KW"/>
</dbReference>
<dbReference type="EMBL" id="JAAGRQ010000006">
    <property type="protein sequence ID" value="NDY55565.1"/>
    <property type="molecule type" value="Genomic_DNA"/>
</dbReference>
<sequence>MAVHQRKNSCLVYSTDQGKMCPGCGHPVSRCACSRTPGTPKGDGIVRISRQTKGRKGKGVSCITGVPLSAEKLEALAKQLKQRCGAGGTVKDGVIEIQGDHRDILVLELKKLGYSAKLAGG</sequence>
<dbReference type="InterPro" id="IPR036877">
    <property type="entry name" value="SUI1_dom_sf"/>
</dbReference>
<evidence type="ECO:0000259" key="4">
    <source>
        <dbReference type="PROSITE" id="PS50296"/>
    </source>
</evidence>
<name>A0A7K3NIE9_9BACT</name>
<organism evidence="5 6">
    <name type="scientific">Desulfolutivibrio sulfodismutans</name>
    <dbReference type="NCBI Taxonomy" id="63561"/>
    <lineage>
        <taxon>Bacteria</taxon>
        <taxon>Pseudomonadati</taxon>
        <taxon>Thermodesulfobacteriota</taxon>
        <taxon>Desulfovibrionia</taxon>
        <taxon>Desulfovibrionales</taxon>
        <taxon>Desulfovibrionaceae</taxon>
        <taxon>Desulfolutivibrio</taxon>
    </lineage>
</organism>
<dbReference type="InterPro" id="IPR001950">
    <property type="entry name" value="SUI1"/>
</dbReference>
<dbReference type="CDD" id="cd11567">
    <property type="entry name" value="YciH_like"/>
    <property type="match status" value="1"/>
</dbReference>
<proteinExistence type="inferred from homology"/>
<dbReference type="PIRSF" id="PIRSF037511">
    <property type="entry name" value="Transl_init_SUI1_pro"/>
    <property type="match status" value="1"/>
</dbReference>
<gene>
    <name evidence="5" type="ORF">G3N56_02240</name>
</gene>
<dbReference type="Proteomes" id="UP000469724">
    <property type="component" value="Unassembled WGS sequence"/>
</dbReference>
<dbReference type="PANTHER" id="PTHR12789">
    <property type="entry name" value="DENSITY-REGULATED PROTEIN HOMOLOG"/>
    <property type="match status" value="1"/>
</dbReference>
<dbReference type="Pfam" id="PF01253">
    <property type="entry name" value="SUI1"/>
    <property type="match status" value="1"/>
</dbReference>
<dbReference type="FunFam" id="3.30.780.10:FF:000002">
    <property type="entry name" value="Stress response translation initiation inhibitor"/>
    <property type="match status" value="1"/>
</dbReference>
<comment type="similarity">
    <text evidence="1">Belongs to the SUI1 family.</text>
</comment>
<dbReference type="SUPFAM" id="SSF55159">
    <property type="entry name" value="eIF1-like"/>
    <property type="match status" value="1"/>
</dbReference>
<dbReference type="GO" id="GO:0001731">
    <property type="term" value="P:formation of translation preinitiation complex"/>
    <property type="evidence" value="ECO:0007669"/>
    <property type="project" value="TreeGrafter"/>
</dbReference>